<organism evidence="2 3">
    <name type="scientific">Kazachstania africana (strain ATCC 22294 / BCRC 22015 / CBS 2517 / CECT 1963 / NBRC 1671 / NRRL Y-8276)</name>
    <name type="common">Yeast</name>
    <name type="synonym">Kluyveromyces africanus</name>
    <dbReference type="NCBI Taxonomy" id="1071382"/>
    <lineage>
        <taxon>Eukaryota</taxon>
        <taxon>Fungi</taxon>
        <taxon>Dikarya</taxon>
        <taxon>Ascomycota</taxon>
        <taxon>Saccharomycotina</taxon>
        <taxon>Saccharomycetes</taxon>
        <taxon>Saccharomycetales</taxon>
        <taxon>Saccharomycetaceae</taxon>
        <taxon>Kazachstania</taxon>
    </lineage>
</organism>
<protein>
    <recommendedName>
        <fullName evidence="1">HTH APSES-type domain-containing protein</fullName>
    </recommendedName>
</protein>
<dbReference type="PANTHER" id="PTHR43828">
    <property type="entry name" value="ASPARAGINASE"/>
    <property type="match status" value="1"/>
</dbReference>
<dbReference type="eggNOG" id="ENOG502S1IW">
    <property type="taxonomic scope" value="Eukaryota"/>
</dbReference>
<sequence length="604" mass="70014">MLYIYMLAHAFPPPSLITSFEDHHTTSHMSRIKKSQFVKYPIHQLDYNSVQLTDSPLDDYQKLYFDHPFEKLQFHSSTYKSNVATKFYKENYYTIDPIQKSNHQLNCLEYQFPNLQLHSNPNATLQAVIISNDISTTPVHVKKTSNDNEIVYSLTKNQKFKLQKLDHDLETTGKVINPNNCVIWSSDTGYVFMTGIWRVYQDIMKGLITIDRNDHNNSEKDQSYCNQEFQNTTNKIISNKKSTLLRKDRYIELHWQNITATMKTQLFNEFKNYVLEHEPNVDATLFQNYNMADLIHRIRGGCIKVQGTWFPMELAKLFCIKFAFPIRYLLVPIFGPQFVKDCEDYFLKDKFNDSMSIISDQLSISPGAISPLTKKNELFFENNPRKRSNSISKVYPLKRNSDTMANKFQNFFNNQHIDDLTVERRLSLPAINTVVASPASSIASLNGRQSERLPSINSLLDSLPPNLNTTRRNSIDLTNPTNYKIQINDPASSDTIKFFNPSYSVMVPSQNNRSRISSIDTYPNENDYNSRNSVPEVIYSPRQNHPQGPRILSHYYHNQDSFTIFPNFYNFSPQGNNSKNKKLIIFIIVMGTNINPKKNKLLAP</sequence>
<dbReference type="OrthoDB" id="5562739at2759"/>
<dbReference type="InParanoid" id="H2B0R1"/>
<dbReference type="KEGG" id="kaf:KAFR_0J01440"/>
<dbReference type="Proteomes" id="UP000005220">
    <property type="component" value="Chromosome 10"/>
</dbReference>
<proteinExistence type="predicted"/>
<dbReference type="RefSeq" id="XP_003959346.1">
    <property type="nucleotide sequence ID" value="XM_003959297.1"/>
</dbReference>
<accession>H2B0R1</accession>
<dbReference type="Gene3D" id="3.10.260.10">
    <property type="entry name" value="Transcription regulator HTH, APSES-type DNA-binding domain"/>
    <property type="match status" value="1"/>
</dbReference>
<dbReference type="SUPFAM" id="SSF54616">
    <property type="entry name" value="DNA-binding domain of Mlu1-box binding protein MBP1"/>
    <property type="match status" value="1"/>
</dbReference>
<dbReference type="GO" id="GO:0003677">
    <property type="term" value="F:DNA binding"/>
    <property type="evidence" value="ECO:0007669"/>
    <property type="project" value="InterPro"/>
</dbReference>
<gene>
    <name evidence="2" type="primary">KAFR0J01440</name>
    <name evidence="2" type="ORF">KAFR_0J01440</name>
</gene>
<dbReference type="HOGENOM" id="CLU_452018_0_0_1"/>
<dbReference type="PROSITE" id="PS51299">
    <property type="entry name" value="HTH_APSES"/>
    <property type="match status" value="1"/>
</dbReference>
<evidence type="ECO:0000313" key="2">
    <source>
        <dbReference type="EMBL" id="CCF60211.1"/>
    </source>
</evidence>
<dbReference type="InterPro" id="IPR051642">
    <property type="entry name" value="SWI6-like"/>
</dbReference>
<evidence type="ECO:0000259" key="1">
    <source>
        <dbReference type="PROSITE" id="PS51299"/>
    </source>
</evidence>
<name>H2B0R1_KAZAF</name>
<dbReference type="GO" id="GO:0000981">
    <property type="term" value="F:DNA-binding transcription factor activity, RNA polymerase II-specific"/>
    <property type="evidence" value="ECO:0007669"/>
    <property type="project" value="UniProtKB-ARBA"/>
</dbReference>
<dbReference type="InterPro" id="IPR003163">
    <property type="entry name" value="Tscrpt_reg_HTH_APSES-type"/>
</dbReference>
<reference evidence="2 3" key="1">
    <citation type="journal article" date="2011" name="Proc. Natl. Acad. Sci. U.S.A.">
        <title>Evolutionary erosion of yeast sex chromosomes by mating-type switching accidents.</title>
        <authorList>
            <person name="Gordon J.L."/>
            <person name="Armisen D."/>
            <person name="Proux-Wera E."/>
            <person name="Oheigeartaigh S.S."/>
            <person name="Byrne K.P."/>
            <person name="Wolfe K.H."/>
        </authorList>
    </citation>
    <scope>NUCLEOTIDE SEQUENCE [LARGE SCALE GENOMIC DNA]</scope>
    <source>
        <strain evidence="3">ATCC 22294 / BCRC 22015 / CBS 2517 / CECT 1963 / NBRC 1671 / NRRL Y-8276</strain>
    </source>
</reference>
<dbReference type="AlphaFoldDB" id="H2B0R1"/>
<feature type="domain" description="HTH APSES-type" evidence="1">
    <location>
        <begin position="228"/>
        <end position="345"/>
    </location>
</feature>
<dbReference type="InterPro" id="IPR036887">
    <property type="entry name" value="HTH_APSES_sf"/>
</dbReference>
<evidence type="ECO:0000313" key="3">
    <source>
        <dbReference type="Proteomes" id="UP000005220"/>
    </source>
</evidence>
<dbReference type="GO" id="GO:0033309">
    <property type="term" value="C:SBF transcription complex"/>
    <property type="evidence" value="ECO:0007669"/>
    <property type="project" value="TreeGrafter"/>
</dbReference>
<dbReference type="EMBL" id="HE650830">
    <property type="protein sequence ID" value="CCF60211.1"/>
    <property type="molecule type" value="Genomic_DNA"/>
</dbReference>
<dbReference type="GeneID" id="13883861"/>
<keyword evidence="3" id="KW-1185">Reference proteome</keyword>
<dbReference type="GO" id="GO:0030907">
    <property type="term" value="C:MBF transcription complex"/>
    <property type="evidence" value="ECO:0007669"/>
    <property type="project" value="TreeGrafter"/>
</dbReference>
<dbReference type="PANTHER" id="PTHR43828:SF5">
    <property type="entry name" value="TRANSCRIPTIONAL REPRESSOR XBP1"/>
    <property type="match status" value="1"/>
</dbReference>